<name>A0A9W5F1K7_9HYPH</name>
<evidence type="ECO:0000313" key="1">
    <source>
        <dbReference type="EMBL" id="CUW83721.1"/>
    </source>
</evidence>
<dbReference type="Proteomes" id="UP000191933">
    <property type="component" value="Unassembled WGS sequence"/>
</dbReference>
<comment type="caution">
    <text evidence="1">The sequence shown here is derived from an EMBL/GenBank/DDBJ whole genome shotgun (WGS) entry which is preliminary data.</text>
</comment>
<dbReference type="EMBL" id="FBVY01000001">
    <property type="protein sequence ID" value="CUW83721.1"/>
    <property type="molecule type" value="Genomic_DNA"/>
</dbReference>
<gene>
    <name evidence="1" type="ORF">AGR2A_Cc10043</name>
</gene>
<sequence length="119" mass="13084">MIGTDQHIGPEPLEVVIHRFAGTVDQAGKTAIADGNRRQFDMTDAFTRKTRDRRSARHQNYVETIRLKGIGDAAGAGYMADAKKMLDIKENTGPLFHLGHGVFSHSVSKSVFSSAMLVR</sequence>
<protein>
    <submittedName>
        <fullName evidence="1">Uncharacterized protein</fullName>
    </submittedName>
</protein>
<keyword evidence="2" id="KW-1185">Reference proteome</keyword>
<evidence type="ECO:0000313" key="2">
    <source>
        <dbReference type="Proteomes" id="UP000191933"/>
    </source>
</evidence>
<accession>A0A9W5F1K7</accession>
<dbReference type="AlphaFoldDB" id="A0A9W5F1K7"/>
<reference evidence="1 2" key="1">
    <citation type="submission" date="2016-01" db="EMBL/GenBank/DDBJ databases">
        <authorList>
            <person name="Regsiter A."/>
            <person name="william w."/>
        </authorList>
    </citation>
    <scope>NUCLEOTIDE SEQUENCE [LARGE SCALE GENOMIC DNA]</scope>
    <source>
        <strain evidence="1 2">CFBP 5494</strain>
    </source>
</reference>
<proteinExistence type="predicted"/>
<organism evidence="1 2">
    <name type="scientific">Agrobacterium genomosp. 2 str. CFBP 5494</name>
    <dbReference type="NCBI Taxonomy" id="1183436"/>
    <lineage>
        <taxon>Bacteria</taxon>
        <taxon>Pseudomonadati</taxon>
        <taxon>Pseudomonadota</taxon>
        <taxon>Alphaproteobacteria</taxon>
        <taxon>Hyphomicrobiales</taxon>
        <taxon>Rhizobiaceae</taxon>
        <taxon>Rhizobium/Agrobacterium group</taxon>
        <taxon>Agrobacterium</taxon>
        <taxon>Agrobacterium tumefaciens complex</taxon>
    </lineage>
</organism>